<gene>
    <name evidence="7" type="ORF">CLV93_10160</name>
    <name evidence="6" type="ORF">JCM18694_38960</name>
</gene>
<feature type="chain" id="PRO_5015110513" evidence="4">
    <location>
        <begin position="20"/>
        <end position="709"/>
    </location>
</feature>
<comment type="subcellular location">
    <subcellularLocation>
        <location evidence="1">Cell outer membrane</location>
    </subcellularLocation>
</comment>
<dbReference type="InterPro" id="IPR008969">
    <property type="entry name" value="CarboxyPept-like_regulatory"/>
</dbReference>
<feature type="domain" description="TonB-dependent receptor-like beta-barrel" evidence="5">
    <location>
        <begin position="297"/>
        <end position="652"/>
    </location>
</feature>
<evidence type="ECO:0000256" key="1">
    <source>
        <dbReference type="ARBA" id="ARBA00004442"/>
    </source>
</evidence>
<dbReference type="Gene3D" id="2.60.40.1120">
    <property type="entry name" value="Carboxypeptidase-like, regulatory domain"/>
    <property type="match status" value="1"/>
</dbReference>
<dbReference type="Pfam" id="PF13715">
    <property type="entry name" value="CarbopepD_reg_2"/>
    <property type="match status" value="1"/>
</dbReference>
<proteinExistence type="predicted"/>
<dbReference type="SUPFAM" id="SSF56935">
    <property type="entry name" value="Porins"/>
    <property type="match status" value="1"/>
</dbReference>
<feature type="signal peptide" evidence="4">
    <location>
        <begin position="1"/>
        <end position="19"/>
    </location>
</feature>
<dbReference type="Pfam" id="PF00593">
    <property type="entry name" value="TonB_dep_Rec_b-barrel"/>
    <property type="match status" value="1"/>
</dbReference>
<dbReference type="InterPro" id="IPR036942">
    <property type="entry name" value="Beta-barrel_TonB_sf"/>
</dbReference>
<keyword evidence="4" id="KW-0732">Signal</keyword>
<keyword evidence="3" id="KW-0998">Cell outer membrane</keyword>
<dbReference type="RefSeq" id="WP_106540178.1">
    <property type="nucleotide sequence ID" value="NZ_BLAU01000001.1"/>
</dbReference>
<dbReference type="OrthoDB" id="1075473at2"/>
<keyword evidence="9" id="KW-1185">Reference proteome</keyword>
<organism evidence="7 8">
    <name type="scientific">Prolixibacter denitrificans</name>
    <dbReference type="NCBI Taxonomy" id="1541063"/>
    <lineage>
        <taxon>Bacteria</taxon>
        <taxon>Pseudomonadati</taxon>
        <taxon>Bacteroidota</taxon>
        <taxon>Bacteroidia</taxon>
        <taxon>Marinilabiliales</taxon>
        <taxon>Prolixibacteraceae</taxon>
        <taxon>Prolixibacter</taxon>
    </lineage>
</organism>
<dbReference type="InterPro" id="IPR000531">
    <property type="entry name" value="Beta-barrel_TonB"/>
</dbReference>
<reference evidence="7 8" key="1">
    <citation type="submission" date="2018-03" db="EMBL/GenBank/DDBJ databases">
        <title>Genomic Encyclopedia of Archaeal and Bacterial Type Strains, Phase II (KMG-II): from individual species to whole genera.</title>
        <authorList>
            <person name="Goeker M."/>
        </authorList>
    </citation>
    <scope>NUCLEOTIDE SEQUENCE [LARGE SCALE GENOMIC DNA]</scope>
    <source>
        <strain evidence="7 8">DSM 27267</strain>
    </source>
</reference>
<dbReference type="EMBL" id="PYGC01000001">
    <property type="protein sequence ID" value="PSK85108.1"/>
    <property type="molecule type" value="Genomic_DNA"/>
</dbReference>
<dbReference type="Proteomes" id="UP000240621">
    <property type="component" value="Unassembled WGS sequence"/>
</dbReference>
<keyword evidence="7" id="KW-0675">Receptor</keyword>
<dbReference type="SUPFAM" id="SSF49464">
    <property type="entry name" value="Carboxypeptidase regulatory domain-like"/>
    <property type="match status" value="1"/>
</dbReference>
<evidence type="ECO:0000259" key="5">
    <source>
        <dbReference type="Pfam" id="PF00593"/>
    </source>
</evidence>
<dbReference type="AlphaFoldDB" id="A0A2P8CJF4"/>
<sequence>MKKIQLIFLFALLSVTTFGQISIHGKVVDTRNHPLPGANIYFENTYEGTTSDSDGVFQLTSELTGAQRLKVTFLGYIPYTVAIPAKADTAMVIKLQPENNKVDEVVITAGTFGTADDEQTVTLKAIDILTTPTSEGDVYGALRTLPGTQQVAEDGRLFVRGGEAYETKTFIDGMEMQQPYSSSTPDLPSRGRFSPELFKGTLFSTGGYSAEYGQALSSALILRTIDLPEESDASIGLLNVGLQGGYTKRFDRASVSVSGEYYNLGLNNKINPPRKAFAEDPVQMNGLVHAQVKSGKQGMWKTLYSFNHHKLIAPYATSSTNWENVALNSSNQYVNSTYRNMLSDVWMVYGGISGDYYDDHIKMEEGSYHILDRYSQGRAGLKYLPSEKVKINMGLDANWHDNERSNENVAGQKAGFTQRTLATYAEGELQLGDNWAVRLGVRPEYFGLLQKVKVAPRLSLARKTGEHSQLSLAYGAFYQNAPDEFLAFNHQLKAEEAKHFILNYQYSYDKRDFRVETYYKDYQNLVKFNQASNEYAPSHYTSSGTGYSKGVDVFFRDRKSIPLLDYWIAYSYLDTKRDYRDFPEKATPGFVAKNTLSLVGKYWIAGWNTQFGFSLTAASGRPYDDPNTPEFMERKAPAYSNFSLNAAHLAYLFGNYTIFYCSVGNVLGRDKPYTYRYSDKPNGSGVYERIPVQAETLRSIILGVFIQIK</sequence>
<evidence type="ECO:0000256" key="2">
    <source>
        <dbReference type="ARBA" id="ARBA00023136"/>
    </source>
</evidence>
<evidence type="ECO:0000313" key="9">
    <source>
        <dbReference type="Proteomes" id="UP000396862"/>
    </source>
</evidence>
<dbReference type="EMBL" id="BLAU01000001">
    <property type="protein sequence ID" value="GET23650.1"/>
    <property type="molecule type" value="Genomic_DNA"/>
</dbReference>
<dbReference type="Proteomes" id="UP000396862">
    <property type="component" value="Unassembled WGS sequence"/>
</dbReference>
<keyword evidence="2" id="KW-0472">Membrane</keyword>
<name>A0A2P8CJF4_9BACT</name>
<protein>
    <submittedName>
        <fullName evidence="7">Outer membrane receptor protein involved in Fe transport</fullName>
    </submittedName>
    <submittedName>
        <fullName evidence="6">TonB-dependent receptor</fullName>
    </submittedName>
</protein>
<comment type="caution">
    <text evidence="7">The sequence shown here is derived from an EMBL/GenBank/DDBJ whole genome shotgun (WGS) entry which is preliminary data.</text>
</comment>
<evidence type="ECO:0000256" key="3">
    <source>
        <dbReference type="ARBA" id="ARBA00023237"/>
    </source>
</evidence>
<accession>A0A2P8CJF4</accession>
<evidence type="ECO:0000313" key="6">
    <source>
        <dbReference type="EMBL" id="GET23650.1"/>
    </source>
</evidence>
<evidence type="ECO:0000313" key="8">
    <source>
        <dbReference type="Proteomes" id="UP000240621"/>
    </source>
</evidence>
<dbReference type="Gene3D" id="2.40.170.20">
    <property type="entry name" value="TonB-dependent receptor, beta-barrel domain"/>
    <property type="match status" value="1"/>
</dbReference>
<evidence type="ECO:0000256" key="4">
    <source>
        <dbReference type="SAM" id="SignalP"/>
    </source>
</evidence>
<reference evidence="6 9" key="2">
    <citation type="submission" date="2019-10" db="EMBL/GenBank/DDBJ databases">
        <title>Prolixibacter strains distinguished by the presence of nitrate reductase genes were adept at nitrate-dependent anaerobic corrosion of metallic iron and carbon steel.</title>
        <authorList>
            <person name="Iino T."/>
            <person name="Shono N."/>
            <person name="Ito K."/>
            <person name="Nakamura R."/>
            <person name="Sueoka K."/>
            <person name="Harayama S."/>
            <person name="Ohkuma M."/>
        </authorList>
    </citation>
    <scope>NUCLEOTIDE SEQUENCE [LARGE SCALE GENOMIC DNA]</scope>
    <source>
        <strain evidence="6 9">MIC1-1</strain>
    </source>
</reference>
<evidence type="ECO:0000313" key="7">
    <source>
        <dbReference type="EMBL" id="PSK85108.1"/>
    </source>
</evidence>
<dbReference type="GO" id="GO:0009279">
    <property type="term" value="C:cell outer membrane"/>
    <property type="evidence" value="ECO:0007669"/>
    <property type="project" value="UniProtKB-SubCell"/>
</dbReference>